<accession>A0A814BGT0</accession>
<feature type="domain" description="TFIIS N-terminal" evidence="1">
    <location>
        <begin position="40"/>
        <end position="89"/>
    </location>
</feature>
<keyword evidence="3" id="KW-1185">Reference proteome</keyword>
<dbReference type="AlphaFoldDB" id="A0A814BGT0"/>
<evidence type="ECO:0000313" key="2">
    <source>
        <dbReference type="EMBL" id="CAF0926447.1"/>
    </source>
</evidence>
<dbReference type="SUPFAM" id="SSF47676">
    <property type="entry name" value="Conserved domain common to transcription factors TFIIS, elongin A, CRSP70"/>
    <property type="match status" value="1"/>
</dbReference>
<evidence type="ECO:0000313" key="3">
    <source>
        <dbReference type="Proteomes" id="UP000663879"/>
    </source>
</evidence>
<dbReference type="InterPro" id="IPR017923">
    <property type="entry name" value="TFIIS_N"/>
</dbReference>
<evidence type="ECO:0000259" key="1">
    <source>
        <dbReference type="Pfam" id="PF08711"/>
    </source>
</evidence>
<protein>
    <recommendedName>
        <fullName evidence="1">TFIIS N-terminal domain-containing protein</fullName>
    </recommendedName>
</protein>
<dbReference type="Proteomes" id="UP000663879">
    <property type="component" value="Unassembled WGS sequence"/>
</dbReference>
<reference evidence="2" key="1">
    <citation type="submission" date="2021-02" db="EMBL/GenBank/DDBJ databases">
        <authorList>
            <person name="Nowell W R."/>
        </authorList>
    </citation>
    <scope>NUCLEOTIDE SEQUENCE</scope>
    <source>
        <strain evidence="2">Ploen Becks lab</strain>
    </source>
</reference>
<comment type="caution">
    <text evidence="2">The sequence shown here is derived from an EMBL/GenBank/DDBJ whole genome shotgun (WGS) entry which is preliminary data.</text>
</comment>
<name>A0A814BGT0_9BILA</name>
<dbReference type="InterPro" id="IPR035441">
    <property type="entry name" value="TFIIS/LEDGF_dom_sf"/>
</dbReference>
<dbReference type="EMBL" id="CAJNOC010002326">
    <property type="protein sequence ID" value="CAF0926447.1"/>
    <property type="molecule type" value="Genomic_DNA"/>
</dbReference>
<dbReference type="Gene3D" id="1.20.930.10">
    <property type="entry name" value="Conserved domain common to transcription factors TFIIS, elongin A, CRSP70"/>
    <property type="match status" value="1"/>
</dbReference>
<organism evidence="2 3">
    <name type="scientific">Brachionus calyciflorus</name>
    <dbReference type="NCBI Taxonomy" id="104777"/>
    <lineage>
        <taxon>Eukaryota</taxon>
        <taxon>Metazoa</taxon>
        <taxon>Spiralia</taxon>
        <taxon>Gnathifera</taxon>
        <taxon>Rotifera</taxon>
        <taxon>Eurotatoria</taxon>
        <taxon>Monogononta</taxon>
        <taxon>Pseudotrocha</taxon>
        <taxon>Ploima</taxon>
        <taxon>Brachionidae</taxon>
        <taxon>Brachionus</taxon>
    </lineage>
</organism>
<proteinExistence type="predicted"/>
<sequence length="249" mass="29049">MGKQLKINELKRVVNIDKFSKYANILKDTNFNDERQIDSILNELALKTPSREVLMKTKLGFILKEISNRERLSKKIRDKALNLRTKWKDFHKKLLLAPKYDVKCDKPTTENRQKARQALLKTFINTNASSNGNIFFDSNQEEHITFVNDLEFAIFNHNDNLVNNKYFNLVRKCIRVINEKSKIRNDFLNYDLKAEDLIKQYLVTDSPFKNFLIKQSSSSSLFSDIKPSTSSSSSSSFNDIFDFDDLIDL</sequence>
<dbReference type="OrthoDB" id="44867at2759"/>
<dbReference type="Pfam" id="PF08711">
    <property type="entry name" value="Med26"/>
    <property type="match status" value="1"/>
</dbReference>
<gene>
    <name evidence="2" type="ORF">OXX778_LOCUS12667</name>
</gene>